<dbReference type="EMBL" id="JASJQH010000983">
    <property type="protein sequence ID" value="KAK9762365.1"/>
    <property type="molecule type" value="Genomic_DNA"/>
</dbReference>
<accession>A0ABR2WLG6</accession>
<dbReference type="Gene3D" id="3.20.20.70">
    <property type="entry name" value="Aldolase class I"/>
    <property type="match status" value="1"/>
</dbReference>
<gene>
    <name evidence="2" type="primary">DUS4</name>
    <name evidence="2" type="ORF">K7432_011953</name>
</gene>
<dbReference type="InterPro" id="IPR035587">
    <property type="entry name" value="DUS-like_FMN-bd"/>
</dbReference>
<name>A0ABR2WLG6_9FUNG</name>
<dbReference type="SUPFAM" id="SSF51395">
    <property type="entry name" value="FMN-linked oxidoreductases"/>
    <property type="match status" value="1"/>
</dbReference>
<dbReference type="InterPro" id="IPR013785">
    <property type="entry name" value="Aldolase_TIM"/>
</dbReference>
<evidence type="ECO:0000313" key="3">
    <source>
        <dbReference type="Proteomes" id="UP001479436"/>
    </source>
</evidence>
<proteinExistence type="predicted"/>
<organism evidence="2 3">
    <name type="scientific">Basidiobolus ranarum</name>
    <dbReference type="NCBI Taxonomy" id="34480"/>
    <lineage>
        <taxon>Eukaryota</taxon>
        <taxon>Fungi</taxon>
        <taxon>Fungi incertae sedis</taxon>
        <taxon>Zoopagomycota</taxon>
        <taxon>Entomophthoromycotina</taxon>
        <taxon>Basidiobolomycetes</taxon>
        <taxon>Basidiobolales</taxon>
        <taxon>Basidiobolaceae</taxon>
        <taxon>Basidiobolus</taxon>
    </lineage>
</organism>
<evidence type="ECO:0000313" key="2">
    <source>
        <dbReference type="EMBL" id="KAK9762365.1"/>
    </source>
</evidence>
<comment type="caution">
    <text evidence="2">The sequence shown here is derived from an EMBL/GenBank/DDBJ whole genome shotgun (WGS) entry which is preliminary data.</text>
</comment>
<dbReference type="EC" id="1.3.1.90" evidence="2"/>
<sequence>MERKFKSPLELFEEKKVVNICAPMVRYSKLPFRELVREYNCDLTYTPMILADVFKNSNYARECDFTTNERDNPVIIQFAATNATDLADAAELASPYVSGVDLNCGCAQKWAINEGIGSYLMEHPELVRDMVRQTKNRVNIPCSIKIRAHKDLRQTVEFAKRAESVGVDFITVHGRTRRQKSSEAVNLEAIKLVKESASVPIVANGDIFSREDAEYIAEYTKVDGVMAARGILHNPALFALDPVDPWDYIKKYIELALGYGTNFFIFHHHLMFMFEGVMSNAERKTFNTLSSVSAILDHLRDYYDLEVSVPSRTSSPEH</sequence>
<dbReference type="PANTHER" id="PTHR11082:SF31">
    <property type="entry name" value="TRNA-DIHYDROURIDINE(20A_20B) SYNTHASE [NAD(P)+]-LIKE"/>
    <property type="match status" value="1"/>
</dbReference>
<dbReference type="Proteomes" id="UP001479436">
    <property type="component" value="Unassembled WGS sequence"/>
</dbReference>
<dbReference type="Pfam" id="PF01207">
    <property type="entry name" value="Dus"/>
    <property type="match status" value="1"/>
</dbReference>
<keyword evidence="2" id="KW-0560">Oxidoreductase</keyword>
<feature type="domain" description="DUS-like FMN-binding" evidence="1">
    <location>
        <begin position="21"/>
        <end position="240"/>
    </location>
</feature>
<protein>
    <submittedName>
        <fullName evidence="2">tRNA dihydrouridine synthase</fullName>
        <ecNumber evidence="2">1.3.1.90</ecNumber>
    </submittedName>
</protein>
<dbReference type="GO" id="GO:0102266">
    <property type="term" value="F:tRNA-dihydrouridine20a synthase activity"/>
    <property type="evidence" value="ECO:0007669"/>
    <property type="project" value="UniProtKB-EC"/>
</dbReference>
<dbReference type="PANTHER" id="PTHR11082">
    <property type="entry name" value="TRNA-DIHYDROURIDINE SYNTHASE"/>
    <property type="match status" value="1"/>
</dbReference>
<dbReference type="CDD" id="cd02801">
    <property type="entry name" value="DUS_like_FMN"/>
    <property type="match status" value="1"/>
</dbReference>
<reference evidence="2 3" key="1">
    <citation type="submission" date="2023-04" db="EMBL/GenBank/DDBJ databases">
        <title>Genome of Basidiobolus ranarum AG-B5.</title>
        <authorList>
            <person name="Stajich J.E."/>
            <person name="Carter-House D."/>
            <person name="Gryganskyi A."/>
        </authorList>
    </citation>
    <scope>NUCLEOTIDE SEQUENCE [LARGE SCALE GENOMIC DNA]</scope>
    <source>
        <strain evidence="2 3">AG-B5</strain>
    </source>
</reference>
<keyword evidence="3" id="KW-1185">Reference proteome</keyword>
<evidence type="ECO:0000259" key="1">
    <source>
        <dbReference type="Pfam" id="PF01207"/>
    </source>
</evidence>